<dbReference type="GO" id="GO:0008899">
    <property type="term" value="F:homoserine O-succinyltransferase activity"/>
    <property type="evidence" value="ECO:0007669"/>
    <property type="project" value="UniProtKB-UniRule"/>
</dbReference>
<evidence type="ECO:0000313" key="9">
    <source>
        <dbReference type="Proteomes" id="UP000007383"/>
    </source>
</evidence>
<dbReference type="PANTHER" id="PTHR20919">
    <property type="entry name" value="HOMOSERINE O-SUCCINYLTRANSFERASE"/>
    <property type="match status" value="1"/>
</dbReference>
<dbReference type="GO" id="GO:0005737">
    <property type="term" value="C:cytoplasm"/>
    <property type="evidence" value="ECO:0007669"/>
    <property type="project" value="UniProtKB-SubCell"/>
</dbReference>
<dbReference type="GO" id="GO:0019281">
    <property type="term" value="P:L-methionine biosynthetic process from homoserine via O-succinyl-L-homoserine and cystathionine"/>
    <property type="evidence" value="ECO:0007669"/>
    <property type="project" value="InterPro"/>
</dbReference>
<comment type="function">
    <text evidence="6">Transfers an acetyl group from acetyl-CoA to L-homoserine, forming acetyl-L-homoserine.</text>
</comment>
<comment type="subcellular location">
    <subcellularLocation>
        <location evidence="1 6">Cytoplasm</location>
    </subcellularLocation>
</comment>
<dbReference type="RefSeq" id="WP_014454544.1">
    <property type="nucleotide sequence ID" value="NC_017098.1"/>
</dbReference>
<feature type="site" description="Important for acyl-CoA specificity" evidence="6">
    <location>
        <position position="111"/>
    </location>
</feature>
<feature type="active site" description="Proton acceptor" evidence="6">
    <location>
        <position position="235"/>
    </location>
</feature>
<dbReference type="AlphaFoldDB" id="H9UGA4"/>
<dbReference type="InterPro" id="IPR033752">
    <property type="entry name" value="MetA_family"/>
</dbReference>
<dbReference type="UniPathway" id="UPA00051">
    <property type="reaction ID" value="UER00074"/>
</dbReference>
<comment type="caution">
    <text evidence="6">Lacks conserved residue(s) required for the propagation of feature annotation.</text>
</comment>
<dbReference type="CDD" id="cd03131">
    <property type="entry name" value="GATase1_HTS"/>
    <property type="match status" value="1"/>
</dbReference>
<feature type="active site" description="Acyl-thioester intermediate" evidence="6 7">
    <location>
        <position position="142"/>
    </location>
</feature>
<feature type="binding site" evidence="6">
    <location>
        <position position="163"/>
    </location>
    <ligand>
        <name>substrate</name>
    </ligand>
</feature>
<dbReference type="Pfam" id="PF04204">
    <property type="entry name" value="HTS"/>
    <property type="match status" value="1"/>
</dbReference>
<keyword evidence="4 6" id="KW-0808">Transferase</keyword>
<sequence length="309" mass="35772">MPIKILNALPAREHLERENIFVMTEDRAEHQDIRPLRIAIVNLMPTKIATETQLLRLLSNTPLQVDIDLVHTTSHESKNTDPEHLERFYTSFEHIRQNRYDGMIITGAPVETIPFEDVDYWDELAAIMDYSRSNVCSTLHICWGAQAGLYHHYGIEKYPLPEKLFGVYMHQRHDDHMPLFRGFDEWFPVPHSRYTDIRLQDIQARPQLEILATAREAGAGIISAHEGRQIFITGHLEYDADTLAIEYQRDIEKGLEIGVPENYFPGEDPSRSPIATWRAHAHLLFVNWLNYYVYQATPFDLADLPAIEG</sequence>
<proteinExistence type="inferred from homology"/>
<feature type="binding site" evidence="6">
    <location>
        <position position="249"/>
    </location>
    <ligand>
        <name>substrate</name>
    </ligand>
</feature>
<evidence type="ECO:0000256" key="2">
    <source>
        <dbReference type="ARBA" id="ARBA00022490"/>
    </source>
</evidence>
<evidence type="ECO:0000256" key="6">
    <source>
        <dbReference type="HAMAP-Rule" id="MF_00295"/>
    </source>
</evidence>
<evidence type="ECO:0000256" key="5">
    <source>
        <dbReference type="ARBA" id="ARBA00023315"/>
    </source>
</evidence>
<dbReference type="InterPro" id="IPR005697">
    <property type="entry name" value="HST_MetA"/>
</dbReference>
<dbReference type="KEGG" id="sfc:Spiaf_0444"/>
<dbReference type="SUPFAM" id="SSF52317">
    <property type="entry name" value="Class I glutamine amidotransferase-like"/>
    <property type="match status" value="1"/>
</dbReference>
<dbReference type="HAMAP" id="MF_00295">
    <property type="entry name" value="MetA_acyltransf"/>
    <property type="match status" value="1"/>
</dbReference>
<dbReference type="STRING" id="889378.Spiaf_0444"/>
<dbReference type="InterPro" id="IPR029062">
    <property type="entry name" value="Class_I_gatase-like"/>
</dbReference>
<organism evidence="8 9">
    <name type="scientific">Spirochaeta africana (strain ATCC 700263 / DSM 8902 / Z-7692)</name>
    <dbReference type="NCBI Taxonomy" id="889378"/>
    <lineage>
        <taxon>Bacteria</taxon>
        <taxon>Pseudomonadati</taxon>
        <taxon>Spirochaetota</taxon>
        <taxon>Spirochaetia</taxon>
        <taxon>Spirochaetales</taxon>
        <taxon>Spirochaetaceae</taxon>
        <taxon>Spirochaeta</taxon>
    </lineage>
</organism>
<keyword evidence="2 6" id="KW-0963">Cytoplasm</keyword>
<dbReference type="Gene3D" id="3.40.50.880">
    <property type="match status" value="1"/>
</dbReference>
<name>H9UGA4_SPIAZ</name>
<keyword evidence="5 6" id="KW-0012">Acyltransferase</keyword>
<dbReference type="PANTHER" id="PTHR20919:SF0">
    <property type="entry name" value="HOMOSERINE O-SUCCINYLTRANSFERASE"/>
    <property type="match status" value="1"/>
</dbReference>
<dbReference type="EMBL" id="CP003282">
    <property type="protein sequence ID" value="AFG36547.1"/>
    <property type="molecule type" value="Genomic_DNA"/>
</dbReference>
<dbReference type="Proteomes" id="UP000007383">
    <property type="component" value="Chromosome"/>
</dbReference>
<keyword evidence="9" id="KW-1185">Reference proteome</keyword>
<dbReference type="FunFam" id="3.40.50.880:FF:000004">
    <property type="entry name" value="Homoserine O-succinyltransferase"/>
    <property type="match status" value="1"/>
</dbReference>
<evidence type="ECO:0000256" key="3">
    <source>
        <dbReference type="ARBA" id="ARBA00022605"/>
    </source>
</evidence>
<feature type="site" description="Important for substrate specificity" evidence="6">
    <location>
        <position position="192"/>
    </location>
</feature>
<gene>
    <name evidence="6" type="primary">metAA</name>
    <name evidence="8" type="ordered locus">Spiaf_0444</name>
</gene>
<dbReference type="OrthoDB" id="9772423at2"/>
<dbReference type="EC" id="2.3.1.31" evidence="6"/>
<evidence type="ECO:0000256" key="7">
    <source>
        <dbReference type="PIRSR" id="PIRSR000450-1"/>
    </source>
</evidence>
<protein>
    <recommendedName>
        <fullName evidence="6">Homoserine O-acetyltransferase</fullName>
        <shortName evidence="6">HAT</shortName>
        <ecNumber evidence="6">2.3.1.31</ecNumber>
    </recommendedName>
    <alternativeName>
        <fullName evidence="6">Homoserine transacetylase</fullName>
        <shortName evidence="6">HTA</shortName>
    </alternativeName>
</protein>
<keyword evidence="3 6" id="KW-0028">Amino-acid biosynthesis</keyword>
<keyword evidence="6" id="KW-0486">Methionine biosynthesis</keyword>
<dbReference type="NCBIfam" id="TIGR01001">
    <property type="entry name" value="metA"/>
    <property type="match status" value="1"/>
</dbReference>
<dbReference type="eggNOG" id="COG1897">
    <property type="taxonomic scope" value="Bacteria"/>
</dbReference>
<dbReference type="HOGENOM" id="CLU_057851_0_1_12"/>
<reference evidence="9" key="1">
    <citation type="journal article" date="2013" name="Stand. Genomic Sci.">
        <title>Complete genome sequence of the halophilic bacterium Spirochaeta africana type strain (Z-7692(T)) from the alkaline Lake Magadi in the East African Rift.</title>
        <authorList>
            <person name="Liolos K."/>
            <person name="Abt B."/>
            <person name="Scheuner C."/>
            <person name="Teshima H."/>
            <person name="Held B."/>
            <person name="Lapidus A."/>
            <person name="Nolan M."/>
            <person name="Lucas S."/>
            <person name="Deshpande S."/>
            <person name="Cheng J.F."/>
            <person name="Tapia R."/>
            <person name="Goodwin L.A."/>
            <person name="Pitluck S."/>
            <person name="Pagani I."/>
            <person name="Ivanova N."/>
            <person name="Mavromatis K."/>
            <person name="Mikhailova N."/>
            <person name="Huntemann M."/>
            <person name="Pati A."/>
            <person name="Chen A."/>
            <person name="Palaniappan K."/>
            <person name="Land M."/>
            <person name="Rohde M."/>
            <person name="Tindall B.J."/>
            <person name="Detter J.C."/>
            <person name="Goker M."/>
            <person name="Bristow J."/>
            <person name="Eisen J.A."/>
            <person name="Markowitz V."/>
            <person name="Hugenholtz P."/>
            <person name="Woyke T."/>
            <person name="Klenk H.P."/>
            <person name="Kyrpides N.C."/>
        </authorList>
    </citation>
    <scope>NUCLEOTIDE SEQUENCE</scope>
    <source>
        <strain evidence="9">ATCC 700263 / DSM 8902 / Z-7692</strain>
    </source>
</reference>
<comment type="pathway">
    <text evidence="6">Amino-acid biosynthesis; L-methionine biosynthesis via de novo pathway; O-acetyl-L-homoserine from L-homoserine: step 1/1.</text>
</comment>
<feature type="binding site" evidence="6">
    <location>
        <position position="192"/>
    </location>
    <ligand>
        <name>substrate</name>
    </ligand>
</feature>
<feature type="active site" evidence="6">
    <location>
        <position position="237"/>
    </location>
</feature>
<dbReference type="PATRIC" id="fig|889378.3.peg.452"/>
<evidence type="ECO:0000313" key="8">
    <source>
        <dbReference type="EMBL" id="AFG36547.1"/>
    </source>
</evidence>
<dbReference type="GO" id="GO:0004414">
    <property type="term" value="F:homoserine O-acetyltransferase activity"/>
    <property type="evidence" value="ECO:0007669"/>
    <property type="project" value="UniProtKB-EC"/>
</dbReference>
<accession>H9UGA4</accession>
<dbReference type="PIRSF" id="PIRSF000450">
    <property type="entry name" value="H_ser_succinyltr"/>
    <property type="match status" value="1"/>
</dbReference>
<comment type="similarity">
    <text evidence="6">Belongs to the MetA family.</text>
</comment>
<comment type="catalytic activity">
    <reaction evidence="6">
        <text>L-homoserine + acetyl-CoA = O-acetyl-L-homoserine + CoA</text>
        <dbReference type="Rhea" id="RHEA:13701"/>
        <dbReference type="ChEBI" id="CHEBI:57287"/>
        <dbReference type="ChEBI" id="CHEBI:57288"/>
        <dbReference type="ChEBI" id="CHEBI:57476"/>
        <dbReference type="ChEBI" id="CHEBI:57716"/>
        <dbReference type="EC" id="2.3.1.31"/>
    </reaction>
</comment>
<evidence type="ECO:0000256" key="4">
    <source>
        <dbReference type="ARBA" id="ARBA00022679"/>
    </source>
</evidence>
<evidence type="ECO:0000256" key="1">
    <source>
        <dbReference type="ARBA" id="ARBA00004496"/>
    </source>
</evidence>